<dbReference type="Proteomes" id="UP000282654">
    <property type="component" value="Unassembled WGS sequence"/>
</dbReference>
<dbReference type="InterPro" id="IPR019239">
    <property type="entry name" value="VapB_antitoxin"/>
</dbReference>
<organism evidence="1 2">
    <name type="scientific">Thermodesulfitimonas autotrophica</name>
    <dbReference type="NCBI Taxonomy" id="1894989"/>
    <lineage>
        <taxon>Bacteria</taxon>
        <taxon>Bacillati</taxon>
        <taxon>Bacillota</taxon>
        <taxon>Clostridia</taxon>
        <taxon>Thermoanaerobacterales</taxon>
        <taxon>Thermoanaerobacteraceae</taxon>
        <taxon>Thermodesulfitimonas</taxon>
    </lineage>
</organism>
<dbReference type="RefSeq" id="WP_170157710.1">
    <property type="nucleotide sequence ID" value="NZ_RKRE01000002.1"/>
</dbReference>
<comment type="caution">
    <text evidence="1">The sequence shown here is derived from an EMBL/GenBank/DDBJ whole genome shotgun (WGS) entry which is preliminary data.</text>
</comment>
<name>A0A3N5BAG0_9THEO</name>
<keyword evidence="2" id="KW-1185">Reference proteome</keyword>
<evidence type="ECO:0000313" key="2">
    <source>
        <dbReference type="Proteomes" id="UP000282654"/>
    </source>
</evidence>
<sequence length="67" mass="7867">MRTTVNIDRAALEEAMRLAGCKKQSEVVNIALKEFVRRRRVARLRERLGKEELAITLKDVEAWRSER</sequence>
<dbReference type="AlphaFoldDB" id="A0A3N5BAG0"/>
<protein>
    <submittedName>
        <fullName evidence="1">VapB protein of antitoxin of type II toxin-antitoxin system</fullName>
    </submittedName>
</protein>
<gene>
    <name evidence="1" type="ORF">EDD75_0888</name>
</gene>
<accession>A0A3N5BAG0</accession>
<proteinExistence type="predicted"/>
<dbReference type="Pfam" id="PF09957">
    <property type="entry name" value="VapB_antitoxin"/>
    <property type="match status" value="1"/>
</dbReference>
<dbReference type="EMBL" id="RKRE01000002">
    <property type="protein sequence ID" value="RPF46638.1"/>
    <property type="molecule type" value="Genomic_DNA"/>
</dbReference>
<evidence type="ECO:0000313" key="1">
    <source>
        <dbReference type="EMBL" id="RPF46638.1"/>
    </source>
</evidence>
<reference evidence="1 2" key="1">
    <citation type="submission" date="2018-11" db="EMBL/GenBank/DDBJ databases">
        <title>Genomic Encyclopedia of Type Strains, Phase IV (KMG-IV): sequencing the most valuable type-strain genomes for metagenomic binning, comparative biology and taxonomic classification.</title>
        <authorList>
            <person name="Goeker M."/>
        </authorList>
    </citation>
    <scope>NUCLEOTIDE SEQUENCE [LARGE SCALE GENOMIC DNA]</scope>
    <source>
        <strain evidence="1 2">DSM 102936</strain>
    </source>
</reference>